<dbReference type="InterPro" id="IPR012318">
    <property type="entry name" value="HTH_CRP"/>
</dbReference>
<sequence length="251" mass="27185">MAMASSDFLTAWSQALGEAGASWTVPEQHWSRELAQAEQQHLVQAGQVRLLGHRDWLFRYGDPVEACFFVVLEGRLKLSMPDAPGGERTTGLVGPGDLFGADSCAGLRGYTHEAVCLTSSARVIAVSSARFEEAVRQAPQLALALSRALAQETRRAREMSEATSLPAEVRVAHLLLTLTHRFGEPLQNGTVRVVLNLRHDELASLAGTTRVSATQAFRRLRDAKAVTGTRGVYEVQPLTLQAWIAAGAADQ</sequence>
<evidence type="ECO:0000256" key="2">
    <source>
        <dbReference type="ARBA" id="ARBA00023125"/>
    </source>
</evidence>
<reference evidence="6 7" key="1">
    <citation type="submission" date="2019-06" db="EMBL/GenBank/DDBJ databases">
        <title>Genome sequence of Deinococcus radiopugnans ATCC 19172.</title>
        <authorList>
            <person name="Maclea K.S."/>
            <person name="Maynard C.R."/>
        </authorList>
    </citation>
    <scope>NUCLEOTIDE SEQUENCE [LARGE SCALE GENOMIC DNA]</scope>
    <source>
        <strain evidence="6 7">ATCC 19172</strain>
    </source>
</reference>
<evidence type="ECO:0000259" key="4">
    <source>
        <dbReference type="PROSITE" id="PS50042"/>
    </source>
</evidence>
<feature type="domain" description="Cyclic nucleotide-binding" evidence="4">
    <location>
        <begin position="68"/>
        <end position="100"/>
    </location>
</feature>
<protein>
    <submittedName>
        <fullName evidence="6">Crp/Fnr family transcriptional regulator</fullName>
    </submittedName>
</protein>
<dbReference type="InterPro" id="IPR014710">
    <property type="entry name" value="RmlC-like_jellyroll"/>
</dbReference>
<dbReference type="SUPFAM" id="SSF51206">
    <property type="entry name" value="cAMP-binding domain-like"/>
    <property type="match status" value="1"/>
</dbReference>
<dbReference type="InterPro" id="IPR036390">
    <property type="entry name" value="WH_DNA-bd_sf"/>
</dbReference>
<dbReference type="PROSITE" id="PS50042">
    <property type="entry name" value="CNMP_BINDING_3"/>
    <property type="match status" value="1"/>
</dbReference>
<dbReference type="InterPro" id="IPR018490">
    <property type="entry name" value="cNMP-bd_dom_sf"/>
</dbReference>
<name>A0A5C4Y9X4_9DEIO</name>
<dbReference type="OrthoDB" id="9810708at2"/>
<keyword evidence="2" id="KW-0238">DNA-binding</keyword>
<proteinExistence type="predicted"/>
<dbReference type="InterPro" id="IPR050397">
    <property type="entry name" value="Env_Response_Regulators"/>
</dbReference>
<comment type="caution">
    <text evidence="6">The sequence shown here is derived from an EMBL/GenBank/DDBJ whole genome shotgun (WGS) entry which is preliminary data.</text>
</comment>
<dbReference type="CDD" id="cd00038">
    <property type="entry name" value="CAP_ED"/>
    <property type="match status" value="1"/>
</dbReference>
<feature type="domain" description="HTH crp-type" evidence="5">
    <location>
        <begin position="165"/>
        <end position="239"/>
    </location>
</feature>
<dbReference type="PANTHER" id="PTHR24567:SF74">
    <property type="entry name" value="HTH-TYPE TRANSCRIPTIONAL REGULATOR ARCR"/>
    <property type="match status" value="1"/>
</dbReference>
<organism evidence="6 7">
    <name type="scientific">Deinococcus radiopugnans ATCC 19172</name>
    <dbReference type="NCBI Taxonomy" id="585398"/>
    <lineage>
        <taxon>Bacteria</taxon>
        <taxon>Thermotogati</taxon>
        <taxon>Deinococcota</taxon>
        <taxon>Deinococci</taxon>
        <taxon>Deinococcales</taxon>
        <taxon>Deinococcaceae</taxon>
        <taxon>Deinococcus</taxon>
    </lineage>
</organism>
<dbReference type="EMBL" id="VDMO01000003">
    <property type="protein sequence ID" value="TNM72333.1"/>
    <property type="molecule type" value="Genomic_DNA"/>
</dbReference>
<dbReference type="Gene3D" id="1.10.10.10">
    <property type="entry name" value="Winged helix-like DNA-binding domain superfamily/Winged helix DNA-binding domain"/>
    <property type="match status" value="1"/>
</dbReference>
<gene>
    <name evidence="6" type="ORF">FHR04_03275</name>
</gene>
<accession>A0A5C4Y9X4</accession>
<dbReference type="PANTHER" id="PTHR24567">
    <property type="entry name" value="CRP FAMILY TRANSCRIPTIONAL REGULATORY PROTEIN"/>
    <property type="match status" value="1"/>
</dbReference>
<dbReference type="SUPFAM" id="SSF46785">
    <property type="entry name" value="Winged helix' DNA-binding domain"/>
    <property type="match status" value="1"/>
</dbReference>
<dbReference type="GO" id="GO:0003700">
    <property type="term" value="F:DNA-binding transcription factor activity"/>
    <property type="evidence" value="ECO:0007669"/>
    <property type="project" value="TreeGrafter"/>
</dbReference>
<evidence type="ECO:0000259" key="5">
    <source>
        <dbReference type="PROSITE" id="PS51063"/>
    </source>
</evidence>
<dbReference type="InterPro" id="IPR000595">
    <property type="entry name" value="cNMP-bd_dom"/>
</dbReference>
<evidence type="ECO:0000256" key="1">
    <source>
        <dbReference type="ARBA" id="ARBA00023015"/>
    </source>
</evidence>
<evidence type="ECO:0000256" key="3">
    <source>
        <dbReference type="ARBA" id="ARBA00023163"/>
    </source>
</evidence>
<dbReference type="Gene3D" id="2.60.120.10">
    <property type="entry name" value="Jelly Rolls"/>
    <property type="match status" value="1"/>
</dbReference>
<evidence type="ECO:0000313" key="7">
    <source>
        <dbReference type="Proteomes" id="UP000313988"/>
    </source>
</evidence>
<dbReference type="PROSITE" id="PS51063">
    <property type="entry name" value="HTH_CRP_2"/>
    <property type="match status" value="1"/>
</dbReference>
<keyword evidence="3" id="KW-0804">Transcription</keyword>
<dbReference type="Proteomes" id="UP000313988">
    <property type="component" value="Unassembled WGS sequence"/>
</dbReference>
<keyword evidence="1" id="KW-0805">Transcription regulation</keyword>
<dbReference type="SMART" id="SM00100">
    <property type="entry name" value="cNMP"/>
    <property type="match status" value="1"/>
</dbReference>
<dbReference type="InterPro" id="IPR036388">
    <property type="entry name" value="WH-like_DNA-bd_sf"/>
</dbReference>
<dbReference type="Pfam" id="PF13545">
    <property type="entry name" value="HTH_Crp_2"/>
    <property type="match status" value="1"/>
</dbReference>
<dbReference type="GO" id="GO:0005829">
    <property type="term" value="C:cytosol"/>
    <property type="evidence" value="ECO:0007669"/>
    <property type="project" value="TreeGrafter"/>
</dbReference>
<dbReference type="GO" id="GO:0003677">
    <property type="term" value="F:DNA binding"/>
    <property type="evidence" value="ECO:0007669"/>
    <property type="project" value="UniProtKB-KW"/>
</dbReference>
<dbReference type="Pfam" id="PF00027">
    <property type="entry name" value="cNMP_binding"/>
    <property type="match status" value="1"/>
</dbReference>
<evidence type="ECO:0000313" key="6">
    <source>
        <dbReference type="EMBL" id="TNM72333.1"/>
    </source>
</evidence>
<dbReference type="AlphaFoldDB" id="A0A5C4Y9X4"/>